<proteinExistence type="predicted"/>
<dbReference type="KEGG" id="mvs:MVIS_2415"/>
<dbReference type="GeneID" id="61297356"/>
<evidence type="ECO:0000256" key="6">
    <source>
        <dbReference type="SAM" id="Phobius"/>
    </source>
</evidence>
<comment type="subcellular location">
    <subcellularLocation>
        <location evidence="1">Cell membrane</location>
        <topology evidence="1">Multi-pass membrane protein</topology>
    </subcellularLocation>
</comment>
<keyword evidence="3 6" id="KW-0812">Transmembrane</keyword>
<feature type="transmembrane region" description="Helical" evidence="6">
    <location>
        <begin position="42"/>
        <end position="68"/>
    </location>
</feature>
<dbReference type="PANTHER" id="PTHR30086:SF20">
    <property type="entry name" value="ARGININE EXPORTER PROTEIN ARGO-RELATED"/>
    <property type="match status" value="1"/>
</dbReference>
<name>A0A090K963_9GAMM</name>
<dbReference type="PATRIC" id="fig|80854.5.peg.2571"/>
<evidence type="ECO:0000256" key="5">
    <source>
        <dbReference type="ARBA" id="ARBA00023136"/>
    </source>
</evidence>
<reference evidence="7 9" key="2">
    <citation type="submission" date="2016-11" db="EMBL/GenBank/DDBJ databases">
        <authorList>
            <person name="Klemetsen T."/>
        </authorList>
    </citation>
    <scope>NUCLEOTIDE SEQUENCE [LARGE SCALE GENOMIC DNA]</scope>
    <source>
        <strain evidence="7">MT 2528</strain>
    </source>
</reference>
<dbReference type="Proteomes" id="UP000182660">
    <property type="component" value="Unassembled WGS sequence"/>
</dbReference>
<evidence type="ECO:0000256" key="4">
    <source>
        <dbReference type="ARBA" id="ARBA00022989"/>
    </source>
</evidence>
<dbReference type="InterPro" id="IPR001123">
    <property type="entry name" value="LeuE-type"/>
</dbReference>
<keyword evidence="9" id="KW-1185">Reference proteome</keyword>
<keyword evidence="5 6" id="KW-0472">Membrane</keyword>
<dbReference type="AlphaFoldDB" id="A0A090K963"/>
<feature type="transmembrane region" description="Helical" evidence="6">
    <location>
        <begin position="75"/>
        <end position="94"/>
    </location>
</feature>
<dbReference type="Proteomes" id="UP000183794">
    <property type="component" value="Unassembled WGS sequence"/>
</dbReference>
<dbReference type="GO" id="GO:0015171">
    <property type="term" value="F:amino acid transmembrane transporter activity"/>
    <property type="evidence" value="ECO:0007669"/>
    <property type="project" value="TreeGrafter"/>
</dbReference>
<evidence type="ECO:0000256" key="3">
    <source>
        <dbReference type="ARBA" id="ARBA00022692"/>
    </source>
</evidence>
<evidence type="ECO:0000256" key="1">
    <source>
        <dbReference type="ARBA" id="ARBA00004651"/>
    </source>
</evidence>
<accession>A0A090K963</accession>
<organism evidence="8 10">
    <name type="scientific">Moritella viscosa</name>
    <dbReference type="NCBI Taxonomy" id="80854"/>
    <lineage>
        <taxon>Bacteria</taxon>
        <taxon>Pseudomonadati</taxon>
        <taxon>Pseudomonadota</taxon>
        <taxon>Gammaproteobacteria</taxon>
        <taxon>Alteromonadales</taxon>
        <taxon>Moritellaceae</taxon>
        <taxon>Moritella</taxon>
    </lineage>
</organism>
<reference evidence="8 10" key="1">
    <citation type="submission" date="2016-11" db="EMBL/GenBank/DDBJ databases">
        <authorList>
            <person name="Jaros S."/>
            <person name="Januszkiewicz K."/>
            <person name="Wedrychowicz H."/>
        </authorList>
    </citation>
    <scope>NUCLEOTIDE SEQUENCE [LARGE SCALE GENOMIC DNA]</scope>
    <source>
        <strain evidence="8">NVI 5450</strain>
    </source>
</reference>
<dbReference type="RefSeq" id="WP_045110596.1">
    <property type="nucleotide sequence ID" value="NZ_CAWQZC010000025.1"/>
</dbReference>
<protein>
    <submittedName>
        <fullName evidence="7 8">Homoserine/homoserine lactone efflux protein</fullName>
    </submittedName>
</protein>
<feature type="transmembrane region" description="Helical" evidence="6">
    <location>
        <begin position="146"/>
        <end position="167"/>
    </location>
</feature>
<gene>
    <name evidence="7" type="ORF">MT2528_3539</name>
    <name evidence="8" type="ORF">NVI5450_3736</name>
</gene>
<dbReference type="EMBL" id="FPLJ01000078">
    <property type="protein sequence ID" value="SGY98035.1"/>
    <property type="molecule type" value="Genomic_DNA"/>
</dbReference>
<evidence type="ECO:0000256" key="2">
    <source>
        <dbReference type="ARBA" id="ARBA00022475"/>
    </source>
</evidence>
<evidence type="ECO:0000313" key="7">
    <source>
        <dbReference type="EMBL" id="SGY98035.1"/>
    </source>
</evidence>
<dbReference type="Pfam" id="PF01810">
    <property type="entry name" value="LysE"/>
    <property type="match status" value="1"/>
</dbReference>
<dbReference type="HOGENOM" id="CLU_079569_2_3_6"/>
<dbReference type="EMBL" id="FPLD01000102">
    <property type="protein sequence ID" value="SGZ11749.1"/>
    <property type="molecule type" value="Genomic_DNA"/>
</dbReference>
<dbReference type="PIRSF" id="PIRSF006324">
    <property type="entry name" value="LeuE"/>
    <property type="match status" value="1"/>
</dbReference>
<dbReference type="PANTHER" id="PTHR30086">
    <property type="entry name" value="ARGININE EXPORTER PROTEIN ARGO"/>
    <property type="match status" value="1"/>
</dbReference>
<evidence type="ECO:0000313" key="8">
    <source>
        <dbReference type="EMBL" id="SGZ11749.1"/>
    </source>
</evidence>
<dbReference type="OrthoDB" id="9804822at2"/>
<evidence type="ECO:0000313" key="10">
    <source>
        <dbReference type="Proteomes" id="UP000183794"/>
    </source>
</evidence>
<sequence>MIPFETLMLFLVTTFVVVLSPGPAAIAVTAESASNGFKRSFLVILGIAIANVVFFVLSATGIAALLIASHTLFSIIKWVGVAYLLYLGFTAIFSNAGPFSINASSNTKGSGYKAFLKGFVLELSNPKALLYFSALLPQFIDISNPILPQLALLCLITLILDLCCYSFYGYLGFKSTRVGIKPAMVKFINRSAGMMLIFAGVKMASIKNDI</sequence>
<keyword evidence="4 6" id="KW-1133">Transmembrane helix</keyword>
<keyword evidence="2" id="KW-1003">Cell membrane</keyword>
<dbReference type="GO" id="GO:0005886">
    <property type="term" value="C:plasma membrane"/>
    <property type="evidence" value="ECO:0007669"/>
    <property type="project" value="UniProtKB-SubCell"/>
</dbReference>
<evidence type="ECO:0000313" key="9">
    <source>
        <dbReference type="Proteomes" id="UP000182660"/>
    </source>
</evidence>